<evidence type="ECO:0000256" key="3">
    <source>
        <dbReference type="ARBA" id="ARBA00022792"/>
    </source>
</evidence>
<proteinExistence type="predicted"/>
<name>A0A6A0HGS5_HYAAZ</name>
<evidence type="ECO:0000256" key="9">
    <source>
        <dbReference type="SAM" id="MobiDB-lite"/>
    </source>
</evidence>
<dbReference type="PANTHER" id="PTHR23075:SF0">
    <property type="entry name" value="ATPASE FAMILY AAA DOMAIN-CONTAINING PROTEIN 3"/>
    <property type="match status" value="1"/>
</dbReference>
<evidence type="ECO:0000256" key="7">
    <source>
        <dbReference type="ARBA" id="ARBA00023136"/>
    </source>
</evidence>
<reference evidence="11" key="1">
    <citation type="submission" date="2014-08" db="EMBL/GenBank/DDBJ databases">
        <authorList>
            <person name="Murali S."/>
            <person name="Richards S."/>
            <person name="Bandaranaike D."/>
            <person name="Bellair M."/>
            <person name="Blankenburg K."/>
            <person name="Chao H."/>
            <person name="Dinh H."/>
            <person name="Doddapaneni H."/>
            <person name="Dugan-Rocha S."/>
            <person name="Elkadiri S."/>
            <person name="Gnanaolivu R."/>
            <person name="Hughes D."/>
            <person name="Lee S."/>
            <person name="Li M."/>
            <person name="Ming W."/>
            <person name="Munidasa M."/>
            <person name="Muniz J."/>
            <person name="Nguyen L."/>
            <person name="Osuji N."/>
            <person name="Pu L.-L."/>
            <person name="Puazo M."/>
            <person name="Skinner E."/>
            <person name="Qu C."/>
            <person name="Quiroz J."/>
            <person name="Raj R."/>
            <person name="Weissenberger G."/>
            <person name="Xin Y."/>
            <person name="Zou X."/>
            <person name="Han Y."/>
            <person name="Worley K."/>
            <person name="Muzny D."/>
            <person name="Gibbs R."/>
        </authorList>
    </citation>
    <scope>NUCLEOTIDE SEQUENCE</scope>
    <source>
        <strain evidence="11">HAZT.00-mixed</strain>
        <tissue evidence="11">Whole organism</tissue>
    </source>
</reference>
<evidence type="ECO:0000256" key="6">
    <source>
        <dbReference type="ARBA" id="ARBA00023128"/>
    </source>
</evidence>
<keyword evidence="3" id="KW-0999">Mitochondrion inner membrane</keyword>
<feature type="domain" description="ATPase family AAA" evidence="10">
    <location>
        <begin position="112"/>
        <end position="212"/>
    </location>
</feature>
<evidence type="ECO:0000313" key="11">
    <source>
        <dbReference type="EMBL" id="KAA0203905.1"/>
    </source>
</evidence>
<comment type="caution">
    <text evidence="11">The sequence shown here is derived from an EMBL/GenBank/DDBJ whole genome shotgun (WGS) entry which is preliminary data.</text>
</comment>
<sequence length="384" mass="43609">MILVAGKPEPCAASGKPERSLVTLSWLWGGQEPLPPENFPEFFLPAEGGGSSGGNGGGNDTKTRDGAVEAYRFDSSALERAAEAANALENSANAKDCLELFRQKKLRNKTDSLIRAKKQLRQQANLDKQKVQYQDQLARSRLNEENLRRQEESIQKQEAMRRATLEHELQKRAELDLKRIEREVLSKGKVERDNQDLTLEQIRLKAKKKTEKLGWSRSSLQGLSRAAGEDGSRWAFCSLDRILRCPRIPYHGLFGSLVARLVKQSLHPIDTYKKIVWRFRGVEDTLKGDISQSNQRLQESLRHLSERSPARSSWYGKNHVCQEACPSWVSNLARPYKSSLNGRVHNVEVYLSSLTRLRVSTQYVTSRPPFVGYLPVFTHKVKQD</sequence>
<evidence type="ECO:0000256" key="8">
    <source>
        <dbReference type="SAM" id="Coils"/>
    </source>
</evidence>
<organism evidence="11">
    <name type="scientific">Hyalella azteca</name>
    <name type="common">Amphipod</name>
    <dbReference type="NCBI Taxonomy" id="294128"/>
    <lineage>
        <taxon>Eukaryota</taxon>
        <taxon>Metazoa</taxon>
        <taxon>Ecdysozoa</taxon>
        <taxon>Arthropoda</taxon>
        <taxon>Crustacea</taxon>
        <taxon>Multicrustacea</taxon>
        <taxon>Malacostraca</taxon>
        <taxon>Eumalacostraca</taxon>
        <taxon>Peracarida</taxon>
        <taxon>Amphipoda</taxon>
        <taxon>Senticaudata</taxon>
        <taxon>Talitrida</taxon>
        <taxon>Talitroidea</taxon>
        <taxon>Hyalellidae</taxon>
        <taxon>Hyalella</taxon>
    </lineage>
</organism>
<evidence type="ECO:0000256" key="2">
    <source>
        <dbReference type="ARBA" id="ARBA00022741"/>
    </source>
</evidence>
<gene>
    <name evidence="11" type="ORF">HAZT_HAZT007311</name>
</gene>
<dbReference type="GO" id="GO:0005524">
    <property type="term" value="F:ATP binding"/>
    <property type="evidence" value="ECO:0007669"/>
    <property type="project" value="UniProtKB-KW"/>
</dbReference>
<dbReference type="Proteomes" id="UP000711488">
    <property type="component" value="Unassembled WGS sequence"/>
</dbReference>
<comment type="subcellular location">
    <subcellularLocation>
        <location evidence="1">Mitochondrion membrane</location>
    </subcellularLocation>
</comment>
<keyword evidence="2" id="KW-0547">Nucleotide-binding</keyword>
<dbReference type="OrthoDB" id="199596at2759"/>
<protein>
    <recommendedName>
        <fullName evidence="10">ATPase family AAA domain-containing protein</fullName>
    </recommendedName>
</protein>
<dbReference type="EMBL" id="JQDR03000400">
    <property type="protein sequence ID" value="KAA0203905.1"/>
    <property type="molecule type" value="Genomic_DNA"/>
</dbReference>
<evidence type="ECO:0000256" key="4">
    <source>
        <dbReference type="ARBA" id="ARBA00022840"/>
    </source>
</evidence>
<feature type="compositionally biased region" description="Gly residues" evidence="9">
    <location>
        <begin position="47"/>
        <end position="59"/>
    </location>
</feature>
<dbReference type="AlphaFoldDB" id="A0A6A0HGS5"/>
<keyword evidence="7" id="KW-0472">Membrane</keyword>
<evidence type="ECO:0000259" key="10">
    <source>
        <dbReference type="Pfam" id="PF12037"/>
    </source>
</evidence>
<dbReference type="InterPro" id="IPR021911">
    <property type="entry name" value="ATAD3_N"/>
</dbReference>
<reference evidence="11" key="3">
    <citation type="submission" date="2019-06" db="EMBL/GenBank/DDBJ databases">
        <authorList>
            <person name="Poynton C."/>
            <person name="Hasenbein S."/>
            <person name="Benoit J.B."/>
            <person name="Sepulveda M.S."/>
            <person name="Poelchau M.F."/>
            <person name="Murali S.C."/>
            <person name="Chen S."/>
            <person name="Glastad K.M."/>
            <person name="Werren J.H."/>
            <person name="Vineis J.H."/>
            <person name="Bowen J.L."/>
            <person name="Friedrich M."/>
            <person name="Jones J."/>
            <person name="Robertson H.M."/>
            <person name="Feyereisen R."/>
            <person name="Mechler-Hickson A."/>
            <person name="Mathers N."/>
            <person name="Lee C.E."/>
            <person name="Colbourne J.K."/>
            <person name="Biales A."/>
            <person name="Johnston J.S."/>
            <person name="Wellborn G.A."/>
            <person name="Rosendale A.J."/>
            <person name="Cridge A.G."/>
            <person name="Munoz-Torres M.C."/>
            <person name="Bain P.A."/>
            <person name="Manny A.R."/>
            <person name="Major K.M."/>
            <person name="Lambert F.N."/>
            <person name="Vulpe C.D."/>
            <person name="Tuck P."/>
            <person name="Blalock B.J."/>
            <person name="Lin Y.-Y."/>
            <person name="Smith M.E."/>
            <person name="Ochoa-Acuna H."/>
            <person name="Chen M.-J.M."/>
            <person name="Childers C.P."/>
            <person name="Qu J."/>
            <person name="Dugan S."/>
            <person name="Lee S.L."/>
            <person name="Chao H."/>
            <person name="Dinh H."/>
            <person name="Han Y."/>
            <person name="Doddapaneni H."/>
            <person name="Worley K.C."/>
            <person name="Muzny D.M."/>
            <person name="Gibbs R.A."/>
            <person name="Richards S."/>
        </authorList>
    </citation>
    <scope>NUCLEOTIDE SEQUENCE</scope>
    <source>
        <strain evidence="11">HAZT.00-mixed</strain>
        <tissue evidence="11">Whole organism</tissue>
    </source>
</reference>
<keyword evidence="6" id="KW-0496">Mitochondrion</keyword>
<keyword evidence="4" id="KW-0067">ATP-binding</keyword>
<dbReference type="GO" id="GO:0008270">
    <property type="term" value="F:zinc ion binding"/>
    <property type="evidence" value="ECO:0007669"/>
    <property type="project" value="TreeGrafter"/>
</dbReference>
<accession>A0A6A0HGS5</accession>
<dbReference type="PANTHER" id="PTHR23075">
    <property type="entry name" value="PUTATIVE ATP-ASE"/>
    <property type="match status" value="1"/>
</dbReference>
<keyword evidence="5 8" id="KW-0175">Coiled coil</keyword>
<feature type="coiled-coil region" evidence="8">
    <location>
        <begin position="103"/>
        <end position="162"/>
    </location>
</feature>
<reference evidence="11" key="2">
    <citation type="journal article" date="2018" name="Environ. Sci. Technol.">
        <title>The Toxicogenome of Hyalella azteca: A Model for Sediment Ecotoxicology and Evolutionary Toxicology.</title>
        <authorList>
            <person name="Poynton H.C."/>
            <person name="Hasenbein S."/>
            <person name="Benoit J.B."/>
            <person name="Sepulveda M.S."/>
            <person name="Poelchau M.F."/>
            <person name="Hughes D.S.T."/>
            <person name="Murali S.C."/>
            <person name="Chen S."/>
            <person name="Glastad K.M."/>
            <person name="Goodisman M.A.D."/>
            <person name="Werren J.H."/>
            <person name="Vineis J.H."/>
            <person name="Bowen J.L."/>
            <person name="Friedrich M."/>
            <person name="Jones J."/>
            <person name="Robertson H.M."/>
            <person name="Feyereisen R."/>
            <person name="Mechler-Hickson A."/>
            <person name="Mathers N."/>
            <person name="Lee C.E."/>
            <person name="Colbourne J.K."/>
            <person name="Biales A."/>
            <person name="Johnston J.S."/>
            <person name="Wellborn G.A."/>
            <person name="Rosendale A.J."/>
            <person name="Cridge A.G."/>
            <person name="Munoz-Torres M.C."/>
            <person name="Bain P.A."/>
            <person name="Manny A.R."/>
            <person name="Major K.M."/>
            <person name="Lambert F.N."/>
            <person name="Vulpe C.D."/>
            <person name="Tuck P."/>
            <person name="Blalock B.J."/>
            <person name="Lin Y.Y."/>
            <person name="Smith M.E."/>
            <person name="Ochoa-Acuna H."/>
            <person name="Chen M.M."/>
            <person name="Childers C.P."/>
            <person name="Qu J."/>
            <person name="Dugan S."/>
            <person name="Lee S.L."/>
            <person name="Chao H."/>
            <person name="Dinh H."/>
            <person name="Han Y."/>
            <person name="Doddapaneni H."/>
            <person name="Worley K.C."/>
            <person name="Muzny D.M."/>
            <person name="Gibbs R.A."/>
            <person name="Richards S."/>
        </authorList>
    </citation>
    <scope>NUCLEOTIDE SEQUENCE</scope>
    <source>
        <strain evidence="11">HAZT.00-mixed</strain>
        <tissue evidence="11">Whole organism</tissue>
    </source>
</reference>
<feature type="region of interest" description="Disordered" evidence="9">
    <location>
        <begin position="36"/>
        <end position="63"/>
    </location>
</feature>
<dbReference type="Pfam" id="PF12037">
    <property type="entry name" value="ATAD3_N"/>
    <property type="match status" value="2"/>
</dbReference>
<dbReference type="GO" id="GO:0031966">
    <property type="term" value="C:mitochondrial membrane"/>
    <property type="evidence" value="ECO:0007669"/>
    <property type="project" value="UniProtKB-SubCell"/>
</dbReference>
<evidence type="ECO:0000256" key="5">
    <source>
        <dbReference type="ARBA" id="ARBA00023054"/>
    </source>
</evidence>
<feature type="domain" description="ATPase family AAA" evidence="10">
    <location>
        <begin position="59"/>
        <end position="104"/>
    </location>
</feature>
<evidence type="ECO:0000256" key="1">
    <source>
        <dbReference type="ARBA" id="ARBA00004325"/>
    </source>
</evidence>
<dbReference type="GO" id="GO:0007005">
    <property type="term" value="P:mitochondrion organization"/>
    <property type="evidence" value="ECO:0007669"/>
    <property type="project" value="TreeGrafter"/>
</dbReference>